<dbReference type="Gene3D" id="3.40.1580.10">
    <property type="entry name" value="SMI1/KNR4-like"/>
    <property type="match status" value="1"/>
</dbReference>
<evidence type="ECO:0000313" key="2">
    <source>
        <dbReference type="Proteomes" id="UP000297429"/>
    </source>
</evidence>
<dbReference type="EMBL" id="SOPX01000003">
    <property type="protein sequence ID" value="TFB30285.1"/>
    <property type="molecule type" value="Genomic_DNA"/>
</dbReference>
<dbReference type="Proteomes" id="UP000297429">
    <property type="component" value="Unassembled WGS sequence"/>
</dbReference>
<sequence length="45" mass="5256">MKWLYKKDLTDINSIKKVEDAFGIRFPSDYKDIVLAYNAATPWSC</sequence>
<protein>
    <submittedName>
        <fullName evidence="1">SMI1/KNR4 family protein</fullName>
    </submittedName>
</protein>
<dbReference type="InterPro" id="IPR037883">
    <property type="entry name" value="Knr4/Smi1-like_sf"/>
</dbReference>
<reference evidence="1 2" key="1">
    <citation type="submission" date="2019-03" db="EMBL/GenBank/DDBJ databases">
        <authorList>
            <person name="He R.-H."/>
        </authorList>
    </citation>
    <scope>NUCLEOTIDE SEQUENCE [LARGE SCALE GENOMIC DNA]</scope>
    <source>
        <strain evidence="1 2">DSM 19624</strain>
    </source>
</reference>
<gene>
    <name evidence="1" type="ORF">E3V97_19145</name>
</gene>
<evidence type="ECO:0000313" key="1">
    <source>
        <dbReference type="EMBL" id="TFB30285.1"/>
    </source>
</evidence>
<dbReference type="RefSeq" id="WP_147438330.1">
    <property type="nucleotide sequence ID" value="NZ_RCCK01000017.1"/>
</dbReference>
<comment type="caution">
    <text evidence="1">The sequence shown here is derived from an EMBL/GenBank/DDBJ whole genome shotgun (WGS) entry which is preliminary data.</text>
</comment>
<name>A0ABY2HM44_9SPHI</name>
<organism evidence="1 2">
    <name type="scientific">Pedobacter alluvionis</name>
    <dbReference type="NCBI Taxonomy" id="475253"/>
    <lineage>
        <taxon>Bacteria</taxon>
        <taxon>Pseudomonadati</taxon>
        <taxon>Bacteroidota</taxon>
        <taxon>Sphingobacteriia</taxon>
        <taxon>Sphingobacteriales</taxon>
        <taxon>Sphingobacteriaceae</taxon>
        <taxon>Pedobacter</taxon>
    </lineage>
</organism>
<dbReference type="SUPFAM" id="SSF160631">
    <property type="entry name" value="SMI1/KNR4-like"/>
    <property type="match status" value="1"/>
</dbReference>
<accession>A0ABY2HM44</accession>
<keyword evidence="2" id="KW-1185">Reference proteome</keyword>
<proteinExistence type="predicted"/>